<accession>G6ECQ4</accession>
<dbReference type="EMBL" id="AGFM01000029">
    <property type="protein sequence ID" value="EHJ60968.1"/>
    <property type="molecule type" value="Genomic_DNA"/>
</dbReference>
<dbReference type="AlphaFoldDB" id="G6ECQ4"/>
<dbReference type="Proteomes" id="UP000004030">
    <property type="component" value="Unassembled WGS sequence"/>
</dbReference>
<reference evidence="1 2" key="1">
    <citation type="journal article" date="2012" name="J. Bacteriol.">
        <title>Genome sequence of benzo(a)pyrene-degrading bacterium Novosphingobium pentaromativorans US6-1.</title>
        <authorList>
            <person name="Luo Y.R."/>
            <person name="Kang S.G."/>
            <person name="Kim S.J."/>
            <person name="Kim M.R."/>
            <person name="Li N."/>
            <person name="Lee J.H."/>
            <person name="Kwon K.K."/>
        </authorList>
    </citation>
    <scope>NUCLEOTIDE SEQUENCE [LARGE SCALE GENOMIC DNA]</scope>
    <source>
        <strain evidence="1 2">US6-1</strain>
    </source>
</reference>
<evidence type="ECO:0000313" key="1">
    <source>
        <dbReference type="EMBL" id="EHJ60968.1"/>
    </source>
</evidence>
<sequence>MARGACGFAQIHIFLRFRFPNPRTRVAPAYARPDAEPEAPLPRGLYARLPRVSSASRGIFGKRRVEGAPDQ</sequence>
<organism evidence="1 2">
    <name type="scientific">Novosphingobium pentaromativorans US6-1</name>
    <dbReference type="NCBI Taxonomy" id="1088721"/>
    <lineage>
        <taxon>Bacteria</taxon>
        <taxon>Pseudomonadati</taxon>
        <taxon>Pseudomonadota</taxon>
        <taxon>Alphaproteobacteria</taxon>
        <taxon>Sphingomonadales</taxon>
        <taxon>Sphingomonadaceae</taxon>
        <taxon>Novosphingobium</taxon>
    </lineage>
</organism>
<name>G6ECQ4_9SPHN</name>
<proteinExistence type="predicted"/>
<gene>
    <name evidence="1" type="ORF">NSU_2128</name>
</gene>
<keyword evidence="2" id="KW-1185">Reference proteome</keyword>
<comment type="caution">
    <text evidence="1">The sequence shown here is derived from an EMBL/GenBank/DDBJ whole genome shotgun (WGS) entry which is preliminary data.</text>
</comment>
<dbReference type="PATRIC" id="fig|1088721.3.peg.2104"/>
<evidence type="ECO:0000313" key="2">
    <source>
        <dbReference type="Proteomes" id="UP000004030"/>
    </source>
</evidence>
<protein>
    <submittedName>
        <fullName evidence="1">Uncharacterized protein</fullName>
    </submittedName>
</protein>